<keyword evidence="2" id="KW-1185">Reference proteome</keyword>
<dbReference type="EMBL" id="JACBYV010000001">
    <property type="protein sequence ID" value="NYH72711.1"/>
    <property type="molecule type" value="Genomic_DNA"/>
</dbReference>
<protein>
    <submittedName>
        <fullName evidence="1">Uncharacterized protein</fullName>
    </submittedName>
</protein>
<gene>
    <name evidence="1" type="ORF">FHR27_001321</name>
</gene>
<sequence length="25" mass="2815">MMKMMDSGMPMMMSCNGMPMMCCTC</sequence>
<evidence type="ECO:0000313" key="2">
    <source>
        <dbReference type="Proteomes" id="UP000578688"/>
    </source>
</evidence>
<dbReference type="Proteomes" id="UP000578688">
    <property type="component" value="Unassembled WGS sequence"/>
</dbReference>
<organism evidence="1 2">
    <name type="scientific">Phytopseudomonas flavescens</name>
    <dbReference type="NCBI Taxonomy" id="29435"/>
    <lineage>
        <taxon>Bacteria</taxon>
        <taxon>Pseudomonadati</taxon>
        <taxon>Pseudomonadota</taxon>
        <taxon>Gammaproteobacteria</taxon>
        <taxon>Pseudomonadales</taxon>
        <taxon>Pseudomonadaceae</taxon>
        <taxon>Phytopseudomonas</taxon>
    </lineage>
</organism>
<comment type="caution">
    <text evidence="1">The sequence shown here is derived from an EMBL/GenBank/DDBJ whole genome shotgun (WGS) entry which is preliminary data.</text>
</comment>
<reference evidence="1 2" key="1">
    <citation type="submission" date="2020-07" db="EMBL/GenBank/DDBJ databases">
        <title>Genomic analyses of the natural microbiome of Caenorhabditis elegans.</title>
        <authorList>
            <person name="Samuel B."/>
        </authorList>
    </citation>
    <scope>NUCLEOTIDE SEQUENCE [LARGE SCALE GENOMIC DNA]</scope>
    <source>
        <strain evidence="1 2">BIGb0408</strain>
    </source>
</reference>
<name>A0A7Z0BQ33_9GAMM</name>
<accession>A0A7Z0BQ33</accession>
<evidence type="ECO:0000313" key="1">
    <source>
        <dbReference type="EMBL" id="NYH72711.1"/>
    </source>
</evidence>
<dbReference type="AlphaFoldDB" id="A0A7Z0BQ33"/>
<proteinExistence type="predicted"/>